<dbReference type="RefSeq" id="WP_408085838.1">
    <property type="nucleotide sequence ID" value="NZ_JBELPZ010000018.1"/>
</dbReference>
<dbReference type="PRINTS" id="PR00344">
    <property type="entry name" value="BCTRLSENSOR"/>
</dbReference>
<feature type="transmembrane region" description="Helical" evidence="6">
    <location>
        <begin position="12"/>
        <end position="33"/>
    </location>
</feature>
<dbReference type="Pfam" id="PF00512">
    <property type="entry name" value="HisKA"/>
    <property type="match status" value="1"/>
</dbReference>
<protein>
    <recommendedName>
        <fullName evidence="2">histidine kinase</fullName>
        <ecNumber evidence="2">2.7.13.3</ecNumber>
    </recommendedName>
</protein>
<feature type="transmembrane region" description="Helical" evidence="6">
    <location>
        <begin position="45"/>
        <end position="65"/>
    </location>
</feature>
<keyword evidence="10" id="KW-0547">Nucleotide-binding</keyword>
<evidence type="ECO:0000256" key="4">
    <source>
        <dbReference type="ARBA" id="ARBA00022679"/>
    </source>
</evidence>
<keyword evidence="6" id="KW-1133">Transmembrane helix</keyword>
<dbReference type="NCBIfam" id="TIGR00229">
    <property type="entry name" value="sensory_box"/>
    <property type="match status" value="1"/>
</dbReference>
<dbReference type="EC" id="2.7.13.3" evidence="2"/>
<feature type="transmembrane region" description="Helical" evidence="6">
    <location>
        <begin position="255"/>
        <end position="273"/>
    </location>
</feature>
<evidence type="ECO:0000256" key="1">
    <source>
        <dbReference type="ARBA" id="ARBA00000085"/>
    </source>
</evidence>
<dbReference type="SMART" id="SM00388">
    <property type="entry name" value="HisKA"/>
    <property type="match status" value="1"/>
</dbReference>
<feature type="transmembrane region" description="Helical" evidence="6">
    <location>
        <begin position="72"/>
        <end position="91"/>
    </location>
</feature>
<reference evidence="10 11" key="1">
    <citation type="submission" date="2024-06" db="EMBL/GenBank/DDBJ databases">
        <authorList>
            <person name="Kaempfer P."/>
            <person name="Viver T."/>
        </authorList>
    </citation>
    <scope>NUCLEOTIDE SEQUENCE [LARGE SCALE GENOMIC DNA]</scope>
    <source>
        <strain evidence="10 11">ST-119</strain>
    </source>
</reference>
<evidence type="ECO:0000256" key="3">
    <source>
        <dbReference type="ARBA" id="ARBA00022553"/>
    </source>
</evidence>
<dbReference type="InterPro" id="IPR035965">
    <property type="entry name" value="PAS-like_dom_sf"/>
</dbReference>
<accession>A0ABW8YZ17</accession>
<evidence type="ECO:0000256" key="2">
    <source>
        <dbReference type="ARBA" id="ARBA00012438"/>
    </source>
</evidence>
<gene>
    <name evidence="10" type="ORF">ABS766_14120</name>
</gene>
<comment type="caution">
    <text evidence="10">The sequence shown here is derived from an EMBL/GenBank/DDBJ whole genome shotgun (WGS) entry which is preliminary data.</text>
</comment>
<dbReference type="PANTHER" id="PTHR43304:SF1">
    <property type="entry name" value="PAC DOMAIN-CONTAINING PROTEIN"/>
    <property type="match status" value="1"/>
</dbReference>
<dbReference type="SUPFAM" id="SSF47384">
    <property type="entry name" value="Homodimeric domain of signal transducing histidine kinase"/>
    <property type="match status" value="1"/>
</dbReference>
<dbReference type="GO" id="GO:0005524">
    <property type="term" value="F:ATP binding"/>
    <property type="evidence" value="ECO:0007669"/>
    <property type="project" value="UniProtKB-KW"/>
</dbReference>
<dbReference type="InterPro" id="IPR004358">
    <property type="entry name" value="Sig_transdc_His_kin-like_C"/>
</dbReference>
<dbReference type="InterPro" id="IPR003661">
    <property type="entry name" value="HisK_dim/P_dom"/>
</dbReference>
<keyword evidence="4" id="KW-0808">Transferase</keyword>
<evidence type="ECO:0000259" key="9">
    <source>
        <dbReference type="PROSITE" id="PS50113"/>
    </source>
</evidence>
<dbReference type="InterPro" id="IPR036890">
    <property type="entry name" value="HATPase_C_sf"/>
</dbReference>
<dbReference type="Gene3D" id="3.30.565.10">
    <property type="entry name" value="Histidine kinase-like ATPase, C-terminal domain"/>
    <property type="match status" value="1"/>
</dbReference>
<dbReference type="CDD" id="cd00082">
    <property type="entry name" value="HisKA"/>
    <property type="match status" value="1"/>
</dbReference>
<keyword evidence="11" id="KW-1185">Reference proteome</keyword>
<keyword evidence="5" id="KW-0418">Kinase</keyword>
<dbReference type="InterPro" id="IPR000700">
    <property type="entry name" value="PAS-assoc_C"/>
</dbReference>
<dbReference type="PROSITE" id="PS50109">
    <property type="entry name" value="HIS_KIN"/>
    <property type="match status" value="1"/>
</dbReference>
<evidence type="ECO:0000259" key="7">
    <source>
        <dbReference type="PROSITE" id="PS50109"/>
    </source>
</evidence>
<dbReference type="InterPro" id="IPR052162">
    <property type="entry name" value="Sensor_kinase/Photoreceptor"/>
</dbReference>
<comment type="catalytic activity">
    <reaction evidence="1">
        <text>ATP + protein L-histidine = ADP + protein N-phospho-L-histidine.</text>
        <dbReference type="EC" id="2.7.13.3"/>
    </reaction>
</comment>
<feature type="domain" description="Histidine kinase" evidence="7">
    <location>
        <begin position="435"/>
        <end position="649"/>
    </location>
</feature>
<evidence type="ECO:0000256" key="5">
    <source>
        <dbReference type="ARBA" id="ARBA00022777"/>
    </source>
</evidence>
<dbReference type="InterPro" id="IPR000014">
    <property type="entry name" value="PAS"/>
</dbReference>
<dbReference type="InterPro" id="IPR005467">
    <property type="entry name" value="His_kinase_dom"/>
</dbReference>
<feature type="transmembrane region" description="Helical" evidence="6">
    <location>
        <begin position="180"/>
        <end position="204"/>
    </location>
</feature>
<evidence type="ECO:0000256" key="6">
    <source>
        <dbReference type="SAM" id="Phobius"/>
    </source>
</evidence>
<keyword evidence="3" id="KW-0597">Phosphoprotein</keyword>
<keyword evidence="6" id="KW-0472">Membrane</keyword>
<dbReference type="PROSITE" id="PS51257">
    <property type="entry name" value="PROKAR_LIPOPROTEIN"/>
    <property type="match status" value="1"/>
</dbReference>
<name>A0ABW8YZ17_9FLAO</name>
<evidence type="ECO:0000259" key="8">
    <source>
        <dbReference type="PROSITE" id="PS50112"/>
    </source>
</evidence>
<evidence type="ECO:0000313" key="10">
    <source>
        <dbReference type="EMBL" id="MFL9845556.1"/>
    </source>
</evidence>
<dbReference type="Pfam" id="PF13426">
    <property type="entry name" value="PAS_9"/>
    <property type="match status" value="1"/>
</dbReference>
<dbReference type="Gene3D" id="1.10.287.130">
    <property type="match status" value="1"/>
</dbReference>
<organism evidence="10 11">
    <name type="scientific">Flavobacterium rhizosphaerae</name>
    <dbReference type="NCBI Taxonomy" id="3163298"/>
    <lineage>
        <taxon>Bacteria</taxon>
        <taxon>Pseudomonadati</taxon>
        <taxon>Bacteroidota</taxon>
        <taxon>Flavobacteriia</taxon>
        <taxon>Flavobacteriales</taxon>
        <taxon>Flavobacteriaceae</taxon>
        <taxon>Flavobacterium</taxon>
    </lineage>
</organism>
<keyword evidence="6" id="KW-0812">Transmembrane</keyword>
<proteinExistence type="predicted"/>
<feature type="domain" description="PAS" evidence="8">
    <location>
        <begin position="289"/>
        <end position="367"/>
    </location>
</feature>
<dbReference type="InterPro" id="IPR036097">
    <property type="entry name" value="HisK_dim/P_sf"/>
</dbReference>
<evidence type="ECO:0000313" key="11">
    <source>
        <dbReference type="Proteomes" id="UP001629156"/>
    </source>
</evidence>
<dbReference type="CDD" id="cd00130">
    <property type="entry name" value="PAS"/>
    <property type="match status" value="1"/>
</dbReference>
<dbReference type="PROSITE" id="PS50112">
    <property type="entry name" value="PAS"/>
    <property type="match status" value="1"/>
</dbReference>
<dbReference type="SUPFAM" id="SSF55785">
    <property type="entry name" value="PYP-like sensor domain (PAS domain)"/>
    <property type="match status" value="1"/>
</dbReference>
<feature type="transmembrane region" description="Helical" evidence="6">
    <location>
        <begin position="154"/>
        <end position="174"/>
    </location>
</feature>
<dbReference type="SMART" id="SM00091">
    <property type="entry name" value="PAS"/>
    <property type="match status" value="1"/>
</dbReference>
<feature type="transmembrane region" description="Helical" evidence="6">
    <location>
        <begin position="123"/>
        <end position="142"/>
    </location>
</feature>
<feature type="domain" description="PAC" evidence="9">
    <location>
        <begin position="366"/>
        <end position="417"/>
    </location>
</feature>
<feature type="transmembrane region" description="Helical" evidence="6">
    <location>
        <begin position="225"/>
        <end position="243"/>
    </location>
</feature>
<dbReference type="PANTHER" id="PTHR43304">
    <property type="entry name" value="PHYTOCHROME-LIKE PROTEIN CPH1"/>
    <property type="match status" value="1"/>
</dbReference>
<keyword evidence="10" id="KW-0067">ATP-binding</keyword>
<dbReference type="PROSITE" id="PS50113">
    <property type="entry name" value="PAC"/>
    <property type="match status" value="1"/>
</dbReference>
<dbReference type="SUPFAM" id="SSF55874">
    <property type="entry name" value="ATPase domain of HSP90 chaperone/DNA topoisomerase II/histidine kinase"/>
    <property type="match status" value="1"/>
</dbReference>
<sequence>MIVKLLKIKPYPSLFAGYSVLLLSCAVIVAWFLDIEDIKNISSHYISMKFNTALCFVLISISLLLRVKDYKPCIIASVLALFVAVIGLISFSQEIFNYNSGIDELFIKDVQARFKNEAYPGRMSPLTAISFFLMGTGVHTLRFKQKKIINATQYVFHFVTLLSFIAIVGYIFGVPKFYKFSFVTSMALHTAVAFFVLSNGASLLNPDAGFTAIFTGKGVGNRVGTQLFMQMFLFVVIFTYLRLQTHRYSYVNVEFGIVLMAISFIIISLFLIWKASYTINKSEVKQKIAEEHFKLVVESVPNALIVSDSTGEITLVNVQAEKLFGYKREDMVGKKIEMLIPQKFRSYHPNNRNSYHKAPVSRFFGAGRELYAVRSDGSEFPVEIGLNPISTTDGGNIVLASIIDITERKKQEALIERQIIELQVKNQEMEQFNYIASHDLQEPLRTVSNYIQLLEEDYEDELNDDIKFHLKTMDSAVSRMSMLVRSLLDFGRLGRNKKLKVTDCNILLEDVTNDLNNLIQTTGTEIITDTALPKTYVYQTEFRQLLQNLINNAIKFRKKDVPSKIIIGCNTKTRHFEFYVKDNGIGIEEKYSHRIFQIFQRLNKQEEYEGHGIGLANCRKISEMHGGRIWVESIPGVGSTFKFTILKLENENTFKLHNAG</sequence>
<dbReference type="SMART" id="SM00387">
    <property type="entry name" value="HATPase_c"/>
    <property type="match status" value="1"/>
</dbReference>
<dbReference type="Pfam" id="PF02518">
    <property type="entry name" value="HATPase_c"/>
    <property type="match status" value="1"/>
</dbReference>
<dbReference type="Proteomes" id="UP001629156">
    <property type="component" value="Unassembled WGS sequence"/>
</dbReference>
<dbReference type="Gene3D" id="3.30.450.20">
    <property type="entry name" value="PAS domain"/>
    <property type="match status" value="1"/>
</dbReference>
<dbReference type="InterPro" id="IPR003594">
    <property type="entry name" value="HATPase_dom"/>
</dbReference>
<dbReference type="EMBL" id="JBELPZ010000018">
    <property type="protein sequence ID" value="MFL9845556.1"/>
    <property type="molecule type" value="Genomic_DNA"/>
</dbReference>